<dbReference type="InterPro" id="IPR009081">
    <property type="entry name" value="PP-bd_ACP"/>
</dbReference>
<feature type="modified residue" description="O-(pantetheine 4'-phosphoryl)serine" evidence="9">
    <location>
        <position position="70"/>
    </location>
</feature>
<dbReference type="Pfam" id="PF00550">
    <property type="entry name" value="PP-binding"/>
    <property type="match status" value="1"/>
</dbReference>
<dbReference type="NCBIfam" id="NF002150">
    <property type="entry name" value="PRK00982.1-4"/>
    <property type="match status" value="1"/>
</dbReference>
<evidence type="ECO:0000313" key="16">
    <source>
        <dbReference type="Proteomes" id="UP000325187"/>
    </source>
</evidence>
<dbReference type="NCBIfam" id="NF002148">
    <property type="entry name" value="PRK00982.1-2"/>
    <property type="match status" value="1"/>
</dbReference>
<dbReference type="GO" id="GO:0000035">
    <property type="term" value="F:acyl binding"/>
    <property type="evidence" value="ECO:0007669"/>
    <property type="project" value="TreeGrafter"/>
</dbReference>
<comment type="similarity">
    <text evidence="9">Belongs to the acyl carrier protein (ACP) family.</text>
</comment>
<dbReference type="HAMAP" id="MF_01217">
    <property type="entry name" value="Acyl_carrier"/>
    <property type="match status" value="1"/>
</dbReference>
<evidence type="ECO:0000313" key="13">
    <source>
        <dbReference type="EMBL" id="GEQ96887.1"/>
    </source>
</evidence>
<evidence type="ECO:0000256" key="4">
    <source>
        <dbReference type="ARBA" id="ARBA00022553"/>
    </source>
</evidence>
<dbReference type="GO" id="GO:0000036">
    <property type="term" value="F:acyl carrier activity"/>
    <property type="evidence" value="ECO:0007669"/>
    <property type="project" value="UniProtKB-UniRule"/>
</dbReference>
<evidence type="ECO:0000256" key="1">
    <source>
        <dbReference type="ARBA" id="ARBA00003180"/>
    </source>
</evidence>
<gene>
    <name evidence="9" type="primary">acpP</name>
    <name evidence="13" type="ORF">JCM17844_05240</name>
    <name evidence="14" type="ORF">JCM17845_17380</name>
</gene>
<accession>A0A5A7MLS2</accession>
<keyword evidence="4 9" id="KW-0597">Phosphoprotein</keyword>
<comment type="pathway">
    <text evidence="8">Glycolipid biosynthesis; KDO(2)-lipid A biosynthesis.</text>
</comment>
<comment type="PTM">
    <text evidence="11">4'-phosphopantetheine is transferred from CoA to a specific serine of apo-ACP by acpS.</text>
</comment>
<dbReference type="FunFam" id="1.10.1200.10:FF:000001">
    <property type="entry name" value="Acyl carrier protein"/>
    <property type="match status" value="1"/>
</dbReference>
<dbReference type="InterPro" id="IPR036736">
    <property type="entry name" value="ACP-like_sf"/>
</dbReference>
<evidence type="ECO:0000313" key="14">
    <source>
        <dbReference type="EMBL" id="GER01115.1"/>
    </source>
</evidence>
<dbReference type="NCBIfam" id="NF002151">
    <property type="entry name" value="PRK00982.1-5"/>
    <property type="match status" value="1"/>
</dbReference>
<dbReference type="PANTHER" id="PTHR20863">
    <property type="entry name" value="ACYL CARRIER PROTEIN"/>
    <property type="match status" value="1"/>
</dbReference>
<dbReference type="GO" id="GO:0009245">
    <property type="term" value="P:lipid A biosynthetic process"/>
    <property type="evidence" value="ECO:0007669"/>
    <property type="project" value="TreeGrafter"/>
</dbReference>
<dbReference type="Proteomes" id="UP000325187">
    <property type="component" value="Unassembled WGS sequence"/>
</dbReference>
<dbReference type="PANTHER" id="PTHR20863:SF76">
    <property type="entry name" value="CARRIER DOMAIN-CONTAINING PROTEIN"/>
    <property type="match status" value="1"/>
</dbReference>
<keyword evidence="5 9" id="KW-0276">Fatty acid metabolism</keyword>
<protein>
    <recommendedName>
        <fullName evidence="9 10">Acyl carrier protein</fullName>
        <shortName evidence="9">ACP</shortName>
    </recommendedName>
</protein>
<sequence length="110" mass="12081">MKKIVVFDGIEDLLHPGTNPALRDRAHSIRILGMSDTAERVKKIVVEHLGVEEAKVTENASFIDDLGADSLDTVELVMAFEEEFGVEIPDDAAEKIQTVKDAIDFIDANS</sequence>
<evidence type="ECO:0000256" key="9">
    <source>
        <dbReference type="HAMAP-Rule" id="MF_01217"/>
    </source>
</evidence>
<evidence type="ECO:0000259" key="12">
    <source>
        <dbReference type="PROSITE" id="PS50075"/>
    </source>
</evidence>
<accession>A0A5A7N0A4</accession>
<comment type="subcellular location">
    <subcellularLocation>
        <location evidence="9">Cytoplasm</location>
    </subcellularLocation>
</comment>
<keyword evidence="16" id="KW-1185">Reference proteome</keyword>
<dbReference type="GO" id="GO:0036104">
    <property type="term" value="P:Kdo2-lipid A biosynthetic process"/>
    <property type="evidence" value="ECO:0007669"/>
    <property type="project" value="UniProtKB-UniPathway"/>
</dbReference>
<dbReference type="UniPathway" id="UPA00094"/>
<comment type="PTM">
    <text evidence="9">4'-phosphopantetheine is transferred from CoA to a specific serine of apo-ACP by AcpS. This modification is essential for activity because fatty acids are bound in thioester linkage to the sulfhydryl of the prosthetic group.</text>
</comment>
<comment type="caution">
    <text evidence="14">The sequence shown here is derived from an EMBL/GenBank/DDBJ whole genome shotgun (WGS) entry which is preliminary data.</text>
</comment>
<keyword evidence="9" id="KW-0963">Cytoplasm</keyword>
<evidence type="ECO:0000256" key="7">
    <source>
        <dbReference type="ARBA" id="ARBA00023160"/>
    </source>
</evidence>
<comment type="pathway">
    <text evidence="9 11">Lipid metabolism; fatty acid biosynthesis.</text>
</comment>
<dbReference type="EMBL" id="BKCM01000008">
    <property type="protein sequence ID" value="GER01115.1"/>
    <property type="molecule type" value="Genomic_DNA"/>
</dbReference>
<comment type="function">
    <text evidence="1 9 11">Carrier of the growing fatty acid chain in fatty acid biosynthesis.</text>
</comment>
<dbReference type="GO" id="GO:0005829">
    <property type="term" value="C:cytosol"/>
    <property type="evidence" value="ECO:0007669"/>
    <property type="project" value="TreeGrafter"/>
</dbReference>
<dbReference type="NCBIfam" id="TIGR00517">
    <property type="entry name" value="acyl_carrier"/>
    <property type="match status" value="1"/>
</dbReference>
<evidence type="ECO:0000256" key="3">
    <source>
        <dbReference type="ARBA" id="ARBA00022516"/>
    </source>
</evidence>
<evidence type="ECO:0000256" key="11">
    <source>
        <dbReference type="RuleBase" id="RU003545"/>
    </source>
</evidence>
<dbReference type="InterPro" id="IPR006162">
    <property type="entry name" value="Ppantetheine_attach_site"/>
</dbReference>
<evidence type="ECO:0000256" key="6">
    <source>
        <dbReference type="ARBA" id="ARBA00023098"/>
    </source>
</evidence>
<keyword evidence="2 9" id="KW-0596">Phosphopantetheine</keyword>
<keyword evidence="3 9" id="KW-0444">Lipid biosynthesis</keyword>
<dbReference type="EMBL" id="BKCL01000001">
    <property type="protein sequence ID" value="GEQ96887.1"/>
    <property type="molecule type" value="Genomic_DNA"/>
</dbReference>
<name>A0A5A7N0A4_9PROT</name>
<dbReference type="PROSITE" id="PS00012">
    <property type="entry name" value="PHOSPHOPANTETHEINE"/>
    <property type="match status" value="1"/>
</dbReference>
<dbReference type="AlphaFoldDB" id="A0A5A7N0A4"/>
<dbReference type="InterPro" id="IPR003231">
    <property type="entry name" value="ACP"/>
</dbReference>
<evidence type="ECO:0000256" key="10">
    <source>
        <dbReference type="NCBIfam" id="TIGR00517"/>
    </source>
</evidence>
<feature type="domain" description="Carrier" evidence="12">
    <location>
        <begin position="35"/>
        <end position="110"/>
    </location>
</feature>
<organism evidence="14 16">
    <name type="scientific">Iodidimonas gelatinilytica</name>
    <dbReference type="NCBI Taxonomy" id="1236966"/>
    <lineage>
        <taxon>Bacteria</taxon>
        <taxon>Pseudomonadati</taxon>
        <taxon>Pseudomonadota</taxon>
        <taxon>Alphaproteobacteria</taxon>
        <taxon>Iodidimonadales</taxon>
        <taxon>Iodidimonadaceae</taxon>
        <taxon>Iodidimonas</taxon>
    </lineage>
</organism>
<evidence type="ECO:0000256" key="5">
    <source>
        <dbReference type="ARBA" id="ARBA00022832"/>
    </source>
</evidence>
<dbReference type="GO" id="GO:0016020">
    <property type="term" value="C:membrane"/>
    <property type="evidence" value="ECO:0007669"/>
    <property type="project" value="GOC"/>
</dbReference>
<proteinExistence type="inferred from homology"/>
<reference evidence="15 16" key="1">
    <citation type="submission" date="2019-09" db="EMBL/GenBank/DDBJ databases">
        <title>NBRP : Genome information of microbial organism related human and environment.</title>
        <authorList>
            <person name="Hattori M."/>
            <person name="Oshima K."/>
            <person name="Inaba H."/>
            <person name="Suda W."/>
            <person name="Sakamoto M."/>
            <person name="Iino T."/>
            <person name="Kitahara M."/>
            <person name="Oshida Y."/>
            <person name="Iida T."/>
            <person name="Kudo T."/>
            <person name="Itoh T."/>
            <person name="Ohkuma M."/>
        </authorList>
    </citation>
    <scope>NUCLEOTIDE SEQUENCE [LARGE SCALE GENOMIC DNA]</scope>
    <source>
        <strain evidence="13 15">Hi-2</strain>
        <strain evidence="14 16">Mie-1</strain>
    </source>
</reference>
<evidence type="ECO:0000313" key="15">
    <source>
        <dbReference type="Proteomes" id="UP000322084"/>
    </source>
</evidence>
<dbReference type="NCBIfam" id="NF002149">
    <property type="entry name" value="PRK00982.1-3"/>
    <property type="match status" value="1"/>
</dbReference>
<evidence type="ECO:0000256" key="2">
    <source>
        <dbReference type="ARBA" id="ARBA00022450"/>
    </source>
</evidence>
<keyword evidence="6 9" id="KW-0443">Lipid metabolism</keyword>
<evidence type="ECO:0000256" key="8">
    <source>
        <dbReference type="ARBA" id="ARBA00024328"/>
    </source>
</evidence>
<dbReference type="SUPFAM" id="SSF47336">
    <property type="entry name" value="ACP-like"/>
    <property type="match status" value="1"/>
</dbReference>
<keyword evidence="7 9" id="KW-0275">Fatty acid biosynthesis</keyword>
<dbReference type="UniPathway" id="UPA00360"/>
<dbReference type="Proteomes" id="UP000322084">
    <property type="component" value="Unassembled WGS sequence"/>
</dbReference>
<dbReference type="Gene3D" id="1.10.1200.10">
    <property type="entry name" value="ACP-like"/>
    <property type="match status" value="1"/>
</dbReference>
<dbReference type="PROSITE" id="PS50075">
    <property type="entry name" value="CARRIER"/>
    <property type="match status" value="1"/>
</dbReference>